<dbReference type="Pfam" id="PF00370">
    <property type="entry name" value="FGGY_N"/>
    <property type="match status" value="1"/>
</dbReference>
<comment type="caution">
    <text evidence="11">Lacks conserved residue(s) required for the propagation of feature annotation.</text>
</comment>
<dbReference type="HAMAP" id="MF_00186">
    <property type="entry name" value="Glycerol_kin"/>
    <property type="match status" value="1"/>
</dbReference>
<dbReference type="Pfam" id="PF02782">
    <property type="entry name" value="FGGY_C"/>
    <property type="match status" value="1"/>
</dbReference>
<comment type="subunit">
    <text evidence="10 11">Homotetramer and homodimer (in equilibrium).</text>
</comment>
<dbReference type="EC" id="2.7.1.30" evidence="11"/>
<evidence type="ECO:0000256" key="1">
    <source>
        <dbReference type="ARBA" id="ARBA00005190"/>
    </source>
</evidence>
<feature type="binding site" evidence="11">
    <location>
        <position position="415"/>
    </location>
    <ligand>
        <name>ADP</name>
        <dbReference type="ChEBI" id="CHEBI:456216"/>
    </ligand>
</feature>
<sequence length="505" mass="56250">MALKEPETYILSIDQGTTTTRAMIFDHNGRKVIEASKPLPQYYPQPGWVEQDANEIWNSVLSVIASAMIDGSVHPEYIKGIGISNQRETTVVWDRETGNPIYHAIGWQSKQTAPIAKKLIEDGHKDLIHSHTGLVIDSYFSATKIRWILDHVEGAQERAEKGELAFGTIDSWLIWRLSGGKLHVTDYTNASRTMLFNITDLQWDAEILKLLNIPESMLPEVHSSSEVYGTTENYEFYGEQVPIAGAAGDQQAALIGQMAFKPGMIKNTYGDGAFIVMNTGEEPQFSKNNLLTTIAYDINGKLKYALEGSIFVAGSAISWLADELRIIDNVPQSRQAAMKSENDDEVYVVPAFNGLGAPYWDQDAQGAVFGLTRGSNREDFVKATLQSVAYQTRDIIETMEKDTGMKIPEILADGGASRNRYLMQFQADILNINIKRAADEDTSALGAAFLAGLAIGFWDSLDEIVEIYEEGRLFEPQMEAPRRKRLYRGWQNAVAATRMFKVGPE</sequence>
<dbReference type="AlphaFoldDB" id="A0A081BGY6"/>
<evidence type="ECO:0000256" key="7">
    <source>
        <dbReference type="ARBA" id="ARBA00022840"/>
    </source>
</evidence>
<comment type="activity regulation">
    <text evidence="11">Activated by phosphorylation and inhibited by fructose 1,6-bisphosphate (FBP).</text>
</comment>
<evidence type="ECO:0000313" key="15">
    <source>
        <dbReference type="EMBL" id="GAK47304.1"/>
    </source>
</evidence>
<dbReference type="GO" id="GO:0004370">
    <property type="term" value="F:glycerol kinase activity"/>
    <property type="evidence" value="ECO:0007669"/>
    <property type="project" value="UniProtKB-UniRule"/>
</dbReference>
<feature type="binding site" evidence="11">
    <location>
        <position position="87"/>
    </location>
    <ligand>
        <name>sn-glycerol 3-phosphate</name>
        <dbReference type="ChEBI" id="CHEBI:57597"/>
    </ligand>
</feature>
<dbReference type="STRING" id="1291743.LOSG293_040500"/>
<feature type="binding site" evidence="11">
    <location>
        <position position="139"/>
    </location>
    <ligand>
        <name>glycerol</name>
        <dbReference type="ChEBI" id="CHEBI:17754"/>
    </ligand>
</feature>
<dbReference type="InterPro" id="IPR000577">
    <property type="entry name" value="Carb_kinase_FGGY"/>
</dbReference>
<gene>
    <name evidence="11 15" type="primary">glpK</name>
    <name evidence="15" type="ORF">LOSG293_040500</name>
</gene>
<evidence type="ECO:0000259" key="13">
    <source>
        <dbReference type="Pfam" id="PF00370"/>
    </source>
</evidence>
<feature type="binding site" evidence="11">
    <location>
        <position position="17"/>
    </location>
    <ligand>
        <name>ADP</name>
        <dbReference type="ChEBI" id="CHEBI:456216"/>
    </ligand>
</feature>
<dbReference type="UniPathway" id="UPA00618">
    <property type="reaction ID" value="UER00672"/>
</dbReference>
<feature type="binding site" evidence="11">
    <location>
        <position position="18"/>
    </location>
    <ligand>
        <name>ATP</name>
        <dbReference type="ChEBI" id="CHEBI:30616"/>
    </ligand>
</feature>
<evidence type="ECO:0000259" key="14">
    <source>
        <dbReference type="Pfam" id="PF02782"/>
    </source>
</evidence>
<evidence type="ECO:0000256" key="11">
    <source>
        <dbReference type="HAMAP-Rule" id="MF_00186"/>
    </source>
</evidence>
<dbReference type="GO" id="GO:0005829">
    <property type="term" value="C:cytosol"/>
    <property type="evidence" value="ECO:0007669"/>
    <property type="project" value="UniProtKB-ARBA"/>
</dbReference>
<feature type="binding site" evidence="11">
    <location>
        <position position="249"/>
    </location>
    <ligand>
        <name>glycerol</name>
        <dbReference type="ChEBI" id="CHEBI:17754"/>
    </ligand>
</feature>
<dbReference type="InterPro" id="IPR018483">
    <property type="entry name" value="Carb_kinase_FGGY_CS"/>
</dbReference>
<comment type="catalytic activity">
    <reaction evidence="8 11">
        <text>glycerol + ATP = sn-glycerol 3-phosphate + ADP + H(+)</text>
        <dbReference type="Rhea" id="RHEA:21644"/>
        <dbReference type="ChEBI" id="CHEBI:15378"/>
        <dbReference type="ChEBI" id="CHEBI:17754"/>
        <dbReference type="ChEBI" id="CHEBI:30616"/>
        <dbReference type="ChEBI" id="CHEBI:57597"/>
        <dbReference type="ChEBI" id="CHEBI:456216"/>
        <dbReference type="EC" id="2.7.1.30"/>
    </reaction>
</comment>
<dbReference type="GO" id="GO:0006072">
    <property type="term" value="P:glycerol-3-phosphate metabolic process"/>
    <property type="evidence" value="ECO:0007669"/>
    <property type="project" value="InterPro"/>
</dbReference>
<dbReference type="NCBIfam" id="NF000756">
    <property type="entry name" value="PRK00047.1"/>
    <property type="match status" value="1"/>
</dbReference>
<comment type="pathway">
    <text evidence="1 11">Polyol metabolism; glycerol degradation via glycerol kinase pathway; sn-glycerol 3-phosphate from glycerol: step 1/1.</text>
</comment>
<feature type="binding site" evidence="11">
    <location>
        <position position="17"/>
    </location>
    <ligand>
        <name>sn-glycerol 3-phosphate</name>
        <dbReference type="ChEBI" id="CHEBI:57597"/>
    </ligand>
</feature>
<evidence type="ECO:0000256" key="5">
    <source>
        <dbReference type="ARBA" id="ARBA00022777"/>
    </source>
</evidence>
<dbReference type="FunFam" id="3.30.420.40:FF:000008">
    <property type="entry name" value="Glycerol kinase"/>
    <property type="match status" value="1"/>
</dbReference>
<evidence type="ECO:0000256" key="6">
    <source>
        <dbReference type="ARBA" id="ARBA00022798"/>
    </source>
</evidence>
<keyword evidence="16" id="KW-1185">Reference proteome</keyword>
<dbReference type="PANTHER" id="PTHR10196">
    <property type="entry name" value="SUGAR KINASE"/>
    <property type="match status" value="1"/>
</dbReference>
<evidence type="ECO:0000256" key="2">
    <source>
        <dbReference type="ARBA" id="ARBA00009156"/>
    </source>
</evidence>
<evidence type="ECO:0000313" key="16">
    <source>
        <dbReference type="Proteomes" id="UP000028700"/>
    </source>
</evidence>
<dbReference type="EMBL" id="BBJM01000004">
    <property type="protein sequence ID" value="GAK47304.1"/>
    <property type="molecule type" value="Genomic_DNA"/>
</dbReference>
<evidence type="ECO:0000256" key="4">
    <source>
        <dbReference type="ARBA" id="ARBA00022741"/>
    </source>
</evidence>
<feature type="domain" description="Carbohydrate kinase FGGY N-terminal" evidence="13">
    <location>
        <begin position="9"/>
        <end position="256"/>
    </location>
</feature>
<keyword evidence="3 11" id="KW-0808">Transferase</keyword>
<feature type="binding site" evidence="11">
    <location>
        <position position="21"/>
    </location>
    <ligand>
        <name>ADP</name>
        <dbReference type="ChEBI" id="CHEBI:456216"/>
    </ligand>
</feature>
<dbReference type="RefSeq" id="WP_034526410.1">
    <property type="nucleotide sequence ID" value="NZ_BBJM01000004.1"/>
</dbReference>
<feature type="binding site" evidence="11">
    <location>
        <position position="19"/>
    </location>
    <ligand>
        <name>ATP</name>
        <dbReference type="ChEBI" id="CHEBI:30616"/>
    </ligand>
</feature>
<feature type="domain" description="Carbohydrate kinase FGGY C-terminal" evidence="14">
    <location>
        <begin position="267"/>
        <end position="454"/>
    </location>
</feature>
<protein>
    <recommendedName>
        <fullName evidence="11">Glycerol kinase</fullName>
        <ecNumber evidence="11">2.7.1.30</ecNumber>
    </recommendedName>
    <alternativeName>
        <fullName evidence="11">ATP:glycerol 3-phosphotransferase</fullName>
    </alternativeName>
    <alternativeName>
        <fullName evidence="11">Glycerokinase</fullName>
        <shortName evidence="11">GK</shortName>
    </alternativeName>
</protein>
<keyword evidence="6 11" id="KW-0319">Glycerol metabolism</keyword>
<feature type="binding site" evidence="11">
    <location>
        <position position="415"/>
    </location>
    <ligand>
        <name>ATP</name>
        <dbReference type="ChEBI" id="CHEBI:30616"/>
    </ligand>
</feature>
<organism evidence="15 16">
    <name type="scientific">Secundilactobacillus oryzae JCM 18671</name>
    <dbReference type="NCBI Taxonomy" id="1291743"/>
    <lineage>
        <taxon>Bacteria</taxon>
        <taxon>Bacillati</taxon>
        <taxon>Bacillota</taxon>
        <taxon>Bacilli</taxon>
        <taxon>Lactobacillales</taxon>
        <taxon>Lactobacillaceae</taxon>
        <taxon>Secundilactobacillus</taxon>
    </lineage>
</organism>
<evidence type="ECO:0000256" key="9">
    <source>
        <dbReference type="ARBA" id="ARBA00054633"/>
    </source>
</evidence>
<dbReference type="GO" id="GO:0005524">
    <property type="term" value="F:ATP binding"/>
    <property type="evidence" value="ECO:0007669"/>
    <property type="project" value="UniProtKB-UniRule"/>
</dbReference>
<dbReference type="NCBIfam" id="TIGR01311">
    <property type="entry name" value="glycerol_kin"/>
    <property type="match status" value="1"/>
</dbReference>
<dbReference type="GO" id="GO:0019563">
    <property type="term" value="P:glycerol catabolic process"/>
    <property type="evidence" value="ECO:0007669"/>
    <property type="project" value="UniProtKB-UniRule"/>
</dbReference>
<dbReference type="InterPro" id="IPR043129">
    <property type="entry name" value="ATPase_NBD"/>
</dbReference>
<comment type="caution">
    <text evidence="15">The sequence shown here is derived from an EMBL/GenBank/DDBJ whole genome shotgun (WGS) entry which is preliminary data.</text>
</comment>
<evidence type="ECO:0000256" key="3">
    <source>
        <dbReference type="ARBA" id="ARBA00022679"/>
    </source>
</evidence>
<evidence type="ECO:0000256" key="8">
    <source>
        <dbReference type="ARBA" id="ARBA00052101"/>
    </source>
</evidence>
<reference evidence="15" key="1">
    <citation type="journal article" date="2014" name="Genome Announc.">
        <title>Draft Genome Sequence of Lactobacillus oryzae Strain SG293T.</title>
        <authorList>
            <person name="Tanizawa Y."/>
            <person name="Fujisawa T."/>
            <person name="Mochizuki T."/>
            <person name="Kaminuma E."/>
            <person name="Nakamura Y."/>
            <person name="Tohno M."/>
        </authorList>
    </citation>
    <scope>NUCLEOTIDE SEQUENCE [LARGE SCALE GENOMIC DNA]</scope>
    <source>
        <strain evidence="15">SG293</strain>
    </source>
</reference>
<dbReference type="SUPFAM" id="SSF53067">
    <property type="entry name" value="Actin-like ATPase domain"/>
    <property type="match status" value="2"/>
</dbReference>
<keyword evidence="5 11" id="KW-0418">Kinase</keyword>
<comment type="function">
    <text evidence="9 11">Key enzyme in the regulation of glycerol uptake and metabolism. Catalyzes the phosphorylation of glycerol to yield sn-glycerol 3-phosphate.</text>
</comment>
<comment type="similarity">
    <text evidence="2 11 12">Belongs to the FGGY kinase family.</text>
</comment>
<feature type="binding site" evidence="11">
    <location>
        <position position="314"/>
    </location>
    <ligand>
        <name>ATP</name>
        <dbReference type="ChEBI" id="CHEBI:30616"/>
    </ligand>
</feature>
<proteinExistence type="inferred from homology"/>
<feature type="binding site" evidence="11">
    <location>
        <position position="249"/>
    </location>
    <ligand>
        <name>sn-glycerol 3-phosphate</name>
        <dbReference type="ChEBI" id="CHEBI:57597"/>
    </ligand>
</feature>
<feature type="binding site" evidence="11">
    <location>
        <position position="88"/>
    </location>
    <ligand>
        <name>glycerol</name>
        <dbReference type="ChEBI" id="CHEBI:17754"/>
    </ligand>
</feature>
<evidence type="ECO:0000256" key="10">
    <source>
        <dbReference type="ARBA" id="ARBA00063665"/>
    </source>
</evidence>
<evidence type="ECO:0000256" key="12">
    <source>
        <dbReference type="RuleBase" id="RU003733"/>
    </source>
</evidence>
<dbReference type="InterPro" id="IPR005999">
    <property type="entry name" value="Glycerol_kin"/>
</dbReference>
<dbReference type="Gene3D" id="3.30.420.40">
    <property type="match status" value="2"/>
</dbReference>
<feature type="binding site" evidence="11">
    <location>
        <position position="419"/>
    </location>
    <ligand>
        <name>ADP</name>
        <dbReference type="ChEBI" id="CHEBI:456216"/>
    </ligand>
</feature>
<dbReference type="InterPro" id="IPR018484">
    <property type="entry name" value="FGGY_N"/>
</dbReference>
<dbReference type="PROSITE" id="PS00933">
    <property type="entry name" value="FGGY_KINASES_1"/>
    <property type="match status" value="1"/>
</dbReference>
<dbReference type="PANTHER" id="PTHR10196:SF69">
    <property type="entry name" value="GLYCEROL KINASE"/>
    <property type="match status" value="1"/>
</dbReference>
<dbReference type="PIRSF" id="PIRSF000538">
    <property type="entry name" value="GlpK"/>
    <property type="match status" value="1"/>
</dbReference>
<feature type="binding site" evidence="11">
    <location>
        <position position="139"/>
    </location>
    <ligand>
        <name>sn-glycerol 3-phosphate</name>
        <dbReference type="ChEBI" id="CHEBI:57597"/>
    </ligand>
</feature>
<accession>A0A081BGY6</accession>
<feature type="binding site" evidence="11">
    <location>
        <position position="314"/>
    </location>
    <ligand>
        <name>ADP</name>
        <dbReference type="ChEBI" id="CHEBI:456216"/>
    </ligand>
</feature>
<name>A0A081BGY6_9LACO</name>
<feature type="binding site" evidence="11">
    <location>
        <position position="87"/>
    </location>
    <ligand>
        <name>glycerol</name>
        <dbReference type="ChEBI" id="CHEBI:17754"/>
    </ligand>
</feature>
<dbReference type="PROSITE" id="PS00445">
    <property type="entry name" value="FGGY_KINASES_2"/>
    <property type="match status" value="1"/>
</dbReference>
<keyword evidence="4 11" id="KW-0547">Nucleotide-binding</keyword>
<dbReference type="CDD" id="cd07786">
    <property type="entry name" value="FGGY_EcGK_like"/>
    <property type="match status" value="1"/>
</dbReference>
<keyword evidence="7 11" id="KW-0067">ATP-binding</keyword>
<feature type="binding site" evidence="11">
    <location>
        <position position="250"/>
    </location>
    <ligand>
        <name>glycerol</name>
        <dbReference type="ChEBI" id="CHEBI:17754"/>
    </ligand>
</feature>
<dbReference type="FunFam" id="3.30.420.40:FF:000007">
    <property type="entry name" value="Glycerol kinase"/>
    <property type="match status" value="1"/>
</dbReference>
<dbReference type="OrthoDB" id="9805576at2"/>
<feature type="binding site" evidence="11">
    <location>
        <position position="88"/>
    </location>
    <ligand>
        <name>sn-glycerol 3-phosphate</name>
        <dbReference type="ChEBI" id="CHEBI:57597"/>
    </ligand>
</feature>
<dbReference type="Proteomes" id="UP000028700">
    <property type="component" value="Unassembled WGS sequence"/>
</dbReference>
<dbReference type="eggNOG" id="COG0554">
    <property type="taxonomic scope" value="Bacteria"/>
</dbReference>
<feature type="binding site" evidence="11">
    <location>
        <position position="17"/>
    </location>
    <ligand>
        <name>ATP</name>
        <dbReference type="ChEBI" id="CHEBI:30616"/>
    </ligand>
</feature>
<dbReference type="InterPro" id="IPR018485">
    <property type="entry name" value="FGGY_C"/>
</dbReference>